<accession>A0A1E3AAP2</accession>
<dbReference type="Proteomes" id="UP000094067">
    <property type="component" value="Unassembled WGS sequence"/>
</dbReference>
<feature type="transmembrane region" description="Helical" evidence="1">
    <location>
        <begin position="132"/>
        <end position="152"/>
    </location>
</feature>
<evidence type="ECO:0000313" key="3">
    <source>
        <dbReference type="EMBL" id="ODM13140.1"/>
    </source>
</evidence>
<evidence type="ECO:0000313" key="2">
    <source>
        <dbReference type="EMBL" id="ODM05830.1"/>
    </source>
</evidence>
<evidence type="ECO:0000256" key="1">
    <source>
        <dbReference type="SAM" id="Phobius"/>
    </source>
</evidence>
<dbReference type="Proteomes" id="UP000094869">
    <property type="component" value="Unassembled WGS sequence"/>
</dbReference>
<reference evidence="6 9" key="1">
    <citation type="submission" date="2016-07" db="EMBL/GenBank/DDBJ databases">
        <title>Characterization of isolates of Eisenbergiella tayi derived from blood cultures, using whole genome sequencing.</title>
        <authorList>
            <person name="Burdz T."/>
            <person name="Wiebe D."/>
            <person name="Huynh C."/>
            <person name="Bernard K."/>
        </authorList>
    </citation>
    <scope>NUCLEOTIDE SEQUENCE [LARGE SCALE GENOMIC DNA]</scope>
    <source>
        <strain evidence="2 6">NML 110608</strain>
        <strain evidence="3 9">NML 120489</strain>
    </source>
</reference>
<keyword evidence="1" id="KW-0472">Membrane</keyword>
<name>A0A1E3AAP2_9FIRM</name>
<dbReference type="Proteomes" id="UP000094271">
    <property type="component" value="Unassembled WGS sequence"/>
</dbReference>
<dbReference type="Proteomes" id="UP000095003">
    <property type="component" value="Unassembled WGS sequence"/>
</dbReference>
<dbReference type="GeneID" id="93299366"/>
<dbReference type="PATRIC" id="fig|1432052.3.peg.947"/>
<reference evidence="4 7" key="3">
    <citation type="submission" date="2016-08" db="EMBL/GenBank/DDBJ databases">
        <authorList>
            <person name="Seilhamer J.J."/>
        </authorList>
    </citation>
    <scope>NUCLEOTIDE SEQUENCE [LARGE SCALE GENOMIC DNA]</scope>
    <source>
        <strain evidence="4 7">NML150140-1</strain>
    </source>
</reference>
<evidence type="ECO:0000313" key="4">
    <source>
        <dbReference type="EMBL" id="ODR49161.1"/>
    </source>
</evidence>
<proteinExistence type="predicted"/>
<dbReference type="AlphaFoldDB" id="A0A1E3AAP2"/>
<protein>
    <submittedName>
        <fullName evidence="2">Divergent PAP2 family protein</fullName>
    </submittedName>
</protein>
<dbReference type="PANTHER" id="PTHR31446:SF29">
    <property type="entry name" value="ACID PHOSPHATASE_VANADIUM-DEPENDENT HALOPEROXIDASE-RELATED PROTEIN"/>
    <property type="match status" value="1"/>
</dbReference>
<feature type="transmembrane region" description="Helical" evidence="1">
    <location>
        <begin position="12"/>
        <end position="34"/>
    </location>
</feature>
<dbReference type="RefSeq" id="WP_009251095.1">
    <property type="nucleotide sequence ID" value="NZ_BAABXS010000003.1"/>
</dbReference>
<dbReference type="Pfam" id="PF02681">
    <property type="entry name" value="DUF212"/>
    <property type="match status" value="1"/>
</dbReference>
<comment type="caution">
    <text evidence="2">The sequence shown here is derived from an EMBL/GenBank/DDBJ whole genome shotgun (WGS) entry which is preliminary data.</text>
</comment>
<dbReference type="EMBL" id="MEHA01000014">
    <property type="protein sequence ID" value="ODR49161.1"/>
    <property type="molecule type" value="Genomic_DNA"/>
</dbReference>
<sequence length="153" mass="16307">MGFLNSLVYNVVFMAAATGWFVAQILKTIIYALINKTFDAERLVGSGGMPSSHSATVCALATAAGIQYGGGSFQFAVSAILAIIVMYDARGVRRETGIQAQVINEMISFFSNMGKPLSYEEKLKEFVGHTPLQVLAGALLGILIAVIYCFALG</sequence>
<dbReference type="PANTHER" id="PTHR31446">
    <property type="entry name" value="ACID PHOSPHATASE/VANADIUM-DEPENDENT HALOPEROXIDASE-RELATED PROTEIN"/>
    <property type="match status" value="1"/>
</dbReference>
<dbReference type="OrthoDB" id="9792681at2"/>
<evidence type="ECO:0000313" key="5">
    <source>
        <dbReference type="EMBL" id="ODR57727.1"/>
    </source>
</evidence>
<evidence type="ECO:0000313" key="7">
    <source>
        <dbReference type="Proteomes" id="UP000094271"/>
    </source>
</evidence>
<dbReference type="InterPro" id="IPR003832">
    <property type="entry name" value="DUF212"/>
</dbReference>
<dbReference type="EMBL" id="MCGI01000001">
    <property type="protein sequence ID" value="ODM13140.1"/>
    <property type="molecule type" value="Genomic_DNA"/>
</dbReference>
<reference evidence="5 8" key="2">
    <citation type="submission" date="2016-08" db="EMBL/GenBank/DDBJ databases">
        <title>Characterization of Isolates of Eisenbergiella tayi Derived from Blood Cultures, Using Whole Genome Sequencing.</title>
        <authorList>
            <person name="Bernier A.-M."/>
            <person name="Burdz T."/>
            <person name="Wiebe D."/>
            <person name="Bernard K."/>
        </authorList>
    </citation>
    <scope>NUCLEOTIDE SEQUENCE [LARGE SCALE GENOMIC DNA]</scope>
    <source>
        <strain evidence="5 8">NML120146</strain>
    </source>
</reference>
<dbReference type="EMBL" id="MCGH01000002">
    <property type="protein sequence ID" value="ODM05830.1"/>
    <property type="molecule type" value="Genomic_DNA"/>
</dbReference>
<keyword evidence="1" id="KW-0812">Transmembrane</keyword>
<evidence type="ECO:0000313" key="8">
    <source>
        <dbReference type="Proteomes" id="UP000094869"/>
    </source>
</evidence>
<keyword evidence="8" id="KW-1185">Reference proteome</keyword>
<evidence type="ECO:0000313" key="9">
    <source>
        <dbReference type="Proteomes" id="UP000095003"/>
    </source>
</evidence>
<organism evidence="2 6">
    <name type="scientific">Eisenbergiella tayi</name>
    <dbReference type="NCBI Taxonomy" id="1432052"/>
    <lineage>
        <taxon>Bacteria</taxon>
        <taxon>Bacillati</taxon>
        <taxon>Bacillota</taxon>
        <taxon>Clostridia</taxon>
        <taxon>Lachnospirales</taxon>
        <taxon>Lachnospiraceae</taxon>
        <taxon>Eisenbergiella</taxon>
    </lineage>
</organism>
<gene>
    <name evidence="3" type="ORF">BEH84_00855</name>
    <name evidence="4" type="ORF">BEI59_18790</name>
    <name evidence="2" type="ORF">BEI61_01719</name>
    <name evidence="5" type="ORF">BEI63_11550</name>
</gene>
<evidence type="ECO:0000313" key="6">
    <source>
        <dbReference type="Proteomes" id="UP000094067"/>
    </source>
</evidence>
<feature type="transmembrane region" description="Helical" evidence="1">
    <location>
        <begin position="55"/>
        <end position="87"/>
    </location>
</feature>
<keyword evidence="1" id="KW-1133">Transmembrane helix</keyword>
<dbReference type="EMBL" id="MEHD01000021">
    <property type="protein sequence ID" value="ODR57727.1"/>
    <property type="molecule type" value="Genomic_DNA"/>
</dbReference>